<accession>A0ACC2P530</accession>
<reference evidence="1" key="1">
    <citation type="submission" date="2023-04" db="EMBL/GenBank/DDBJ databases">
        <title>A chromosome-level genome assembly of the parasitoid wasp Eretmocerus hayati.</title>
        <authorList>
            <person name="Zhong Y."/>
            <person name="Liu S."/>
            <person name="Liu Y."/>
        </authorList>
    </citation>
    <scope>NUCLEOTIDE SEQUENCE</scope>
    <source>
        <strain evidence="1">ZJU_SS_LIU_2023</strain>
    </source>
</reference>
<name>A0ACC2P530_9HYME</name>
<evidence type="ECO:0000313" key="1">
    <source>
        <dbReference type="EMBL" id="KAJ8677547.1"/>
    </source>
</evidence>
<dbReference type="Proteomes" id="UP001239111">
    <property type="component" value="Chromosome 2"/>
</dbReference>
<dbReference type="EMBL" id="CM056742">
    <property type="protein sequence ID" value="KAJ8677547.1"/>
    <property type="molecule type" value="Genomic_DNA"/>
</dbReference>
<protein>
    <submittedName>
        <fullName evidence="1">Uncharacterized protein</fullName>
    </submittedName>
</protein>
<keyword evidence="2" id="KW-1185">Reference proteome</keyword>
<evidence type="ECO:0000313" key="2">
    <source>
        <dbReference type="Proteomes" id="UP001239111"/>
    </source>
</evidence>
<sequence>MATCEYNPSNPLNSYQRHVHESTCYKGRKNKLKSCRFNIPNFVMRETLILFSLKNGEENRSSHAKNLDKMKDMMEQFFQNNIVMDYQEMLKNLDSSHEEYILAIRSSLKHAKLFLKRKNDEVAINAYNKIILALLESNMDIQFVTNIYSCITYIVKYVTKIDFGMTKMLRETANGAQDGNTDSTRRLRKIANKFLNSNVMTAQKAVYHCLSLSLVQSSRDDVFVNTLPAKDRVRMLRSLKHMKNLHDDSEDIYYENVFRSYEKRNRVFEDCCLAESVTEHKITKLKKFDEEYEINEDDFGNQKRGKLKILRYRRYKLMKIGLITTEN</sequence>
<organism evidence="1 2">
    <name type="scientific">Eretmocerus hayati</name>
    <dbReference type="NCBI Taxonomy" id="131215"/>
    <lineage>
        <taxon>Eukaryota</taxon>
        <taxon>Metazoa</taxon>
        <taxon>Ecdysozoa</taxon>
        <taxon>Arthropoda</taxon>
        <taxon>Hexapoda</taxon>
        <taxon>Insecta</taxon>
        <taxon>Pterygota</taxon>
        <taxon>Neoptera</taxon>
        <taxon>Endopterygota</taxon>
        <taxon>Hymenoptera</taxon>
        <taxon>Apocrita</taxon>
        <taxon>Proctotrupomorpha</taxon>
        <taxon>Chalcidoidea</taxon>
        <taxon>Aphelinidae</taxon>
        <taxon>Aphelininae</taxon>
        <taxon>Eretmocerus</taxon>
    </lineage>
</organism>
<gene>
    <name evidence="1" type="ORF">QAD02_013334</name>
</gene>
<proteinExistence type="predicted"/>
<comment type="caution">
    <text evidence="1">The sequence shown here is derived from an EMBL/GenBank/DDBJ whole genome shotgun (WGS) entry which is preliminary data.</text>
</comment>